<dbReference type="EC" id="1.1.1.133" evidence="2"/>
<dbReference type="EMBL" id="SSNT01000010">
    <property type="protein sequence ID" value="THF78922.1"/>
    <property type="molecule type" value="Genomic_DNA"/>
</dbReference>
<evidence type="ECO:0000259" key="3">
    <source>
        <dbReference type="Pfam" id="PF04321"/>
    </source>
</evidence>
<evidence type="ECO:0000313" key="5">
    <source>
        <dbReference type="Proteomes" id="UP000310334"/>
    </source>
</evidence>
<dbReference type="GO" id="GO:0008831">
    <property type="term" value="F:dTDP-4-dehydrorhamnose reductase activity"/>
    <property type="evidence" value="ECO:0007669"/>
    <property type="project" value="UniProtKB-EC"/>
</dbReference>
<evidence type="ECO:0000256" key="2">
    <source>
        <dbReference type="RuleBase" id="RU364082"/>
    </source>
</evidence>
<dbReference type="Pfam" id="PF04321">
    <property type="entry name" value="RmlD_sub_bind"/>
    <property type="match status" value="1"/>
</dbReference>
<dbReference type="OrthoDB" id="9803892at2"/>
<dbReference type="AlphaFoldDB" id="A0A4S4C0B8"/>
<keyword evidence="2 4" id="KW-0560">Oxidoreductase</keyword>
<dbReference type="InterPro" id="IPR029903">
    <property type="entry name" value="RmlD-like-bd"/>
</dbReference>
<dbReference type="SUPFAM" id="SSF51735">
    <property type="entry name" value="NAD(P)-binding Rossmann-fold domains"/>
    <property type="match status" value="1"/>
</dbReference>
<reference evidence="4 5" key="1">
    <citation type="submission" date="2019-04" db="EMBL/GenBank/DDBJ databases">
        <title>Bacillus sediminilitoris sp. nov., isolated from a tidal flat sediment on the East China Sea.</title>
        <authorList>
            <person name="Wei Y."/>
            <person name="Mao H."/>
            <person name="Fang J."/>
        </authorList>
    </citation>
    <scope>NUCLEOTIDE SEQUENCE [LARGE SCALE GENOMIC DNA]</scope>
    <source>
        <strain evidence="4 5">DSL-17</strain>
    </source>
</reference>
<dbReference type="Proteomes" id="UP000310334">
    <property type="component" value="Unassembled WGS sequence"/>
</dbReference>
<name>A0A4S4C0B8_9BACI</name>
<dbReference type="UniPathway" id="UPA00124"/>
<dbReference type="Gene3D" id="3.40.50.720">
    <property type="entry name" value="NAD(P)-binding Rossmann-like Domain"/>
    <property type="match status" value="1"/>
</dbReference>
<evidence type="ECO:0000256" key="1">
    <source>
        <dbReference type="ARBA" id="ARBA00010944"/>
    </source>
</evidence>
<comment type="similarity">
    <text evidence="1 2">Belongs to the dTDP-4-dehydrorhamnose reductase family.</text>
</comment>
<dbReference type="InterPro" id="IPR036291">
    <property type="entry name" value="NAD(P)-bd_dom_sf"/>
</dbReference>
<comment type="function">
    <text evidence="2">Catalyzes the reduction of dTDP-6-deoxy-L-lyxo-4-hexulose to yield dTDP-L-rhamnose.</text>
</comment>
<comment type="pathway">
    <text evidence="2">Carbohydrate biosynthesis; dTDP-L-rhamnose biosynthesis.</text>
</comment>
<dbReference type="PANTHER" id="PTHR10491:SF4">
    <property type="entry name" value="METHIONINE ADENOSYLTRANSFERASE 2 SUBUNIT BETA"/>
    <property type="match status" value="1"/>
</dbReference>
<protein>
    <recommendedName>
        <fullName evidence="2">dTDP-4-dehydrorhamnose reductase</fullName>
        <ecNumber evidence="2">1.1.1.133</ecNumber>
    </recommendedName>
</protein>
<dbReference type="Gene3D" id="3.90.25.10">
    <property type="entry name" value="UDP-galactose 4-epimerase, domain 1"/>
    <property type="match status" value="1"/>
</dbReference>
<keyword evidence="2" id="KW-0521">NADP</keyword>
<sequence length="286" mass="32250">MREGEKVDILITGAHGQLGKELGRKLSLFHSVVSLGKKELDITKQEEVAKIISHVNPQIIIHAAAFTAVDQCETDRKKAFEVNGLGAGYIAQAANKVNARMFYISSDYVFDGNKQTPYIEGDEPNPQSTYGMSKWLGEKFVLNLYNGTVIRTSWLYGHDGKNFVKTMLELAKKKKEIKVVNDQIGSPTYVNDLTESIIQLLDKKNGIYHVSNSGSCTWYEFARTIFEEAGFNPKLVLPTTTKEYGALATRPRYSVLENSALLRESIKPLRLWNEALKEFIRKETYS</sequence>
<dbReference type="CDD" id="cd05254">
    <property type="entry name" value="dTDP_HR_like_SDR_e"/>
    <property type="match status" value="1"/>
</dbReference>
<evidence type="ECO:0000313" key="4">
    <source>
        <dbReference type="EMBL" id="THF78922.1"/>
    </source>
</evidence>
<proteinExistence type="inferred from homology"/>
<keyword evidence="5" id="KW-1185">Reference proteome</keyword>
<dbReference type="GO" id="GO:0019305">
    <property type="term" value="P:dTDP-rhamnose biosynthetic process"/>
    <property type="evidence" value="ECO:0007669"/>
    <property type="project" value="UniProtKB-UniPathway"/>
</dbReference>
<dbReference type="NCBIfam" id="TIGR01214">
    <property type="entry name" value="rmlD"/>
    <property type="match status" value="1"/>
</dbReference>
<comment type="caution">
    <text evidence="4">The sequence shown here is derived from an EMBL/GenBank/DDBJ whole genome shotgun (WGS) entry which is preliminary data.</text>
</comment>
<dbReference type="InterPro" id="IPR005913">
    <property type="entry name" value="dTDP_dehydrorham_reduct"/>
</dbReference>
<feature type="domain" description="RmlD-like substrate binding" evidence="3">
    <location>
        <begin position="8"/>
        <end position="282"/>
    </location>
</feature>
<dbReference type="PANTHER" id="PTHR10491">
    <property type="entry name" value="DTDP-4-DEHYDRORHAMNOSE REDUCTASE"/>
    <property type="match status" value="1"/>
</dbReference>
<dbReference type="GO" id="GO:0005829">
    <property type="term" value="C:cytosol"/>
    <property type="evidence" value="ECO:0007669"/>
    <property type="project" value="TreeGrafter"/>
</dbReference>
<accession>A0A4S4C0B8</accession>
<organism evidence="4 5">
    <name type="scientific">Metabacillus sediminilitoris</name>
    <dbReference type="NCBI Taxonomy" id="2567941"/>
    <lineage>
        <taxon>Bacteria</taxon>
        <taxon>Bacillati</taxon>
        <taxon>Bacillota</taxon>
        <taxon>Bacilli</taxon>
        <taxon>Bacillales</taxon>
        <taxon>Bacillaceae</taxon>
        <taxon>Metabacillus</taxon>
    </lineage>
</organism>
<gene>
    <name evidence="4" type="primary">rfbD</name>
    <name evidence="4" type="ORF">E6W99_14460</name>
</gene>